<dbReference type="EMBL" id="CP015581">
    <property type="protein sequence ID" value="ARU98369.1"/>
    <property type="molecule type" value="Genomic_DNA"/>
</dbReference>
<proteinExistence type="predicted"/>
<dbReference type="InterPro" id="IPR024651">
    <property type="entry name" value="FAD-SLDH_ssu"/>
</dbReference>
<name>A0A1Y0LL74_TATCI</name>
<reference evidence="4 5" key="1">
    <citation type="submission" date="2016-05" db="EMBL/GenBank/DDBJ databases">
        <title>Complete genome sequence of two 2,5-diketo-D-glunonic acid producing strain Tatumella citrea.</title>
        <authorList>
            <person name="Duan C."/>
            <person name="Yang J."/>
            <person name="Yang S."/>
        </authorList>
    </citation>
    <scope>NUCLEOTIDE SEQUENCE [LARGE SCALE GENOMIC DNA]</scope>
    <source>
        <strain evidence="3 4">ATCC 39140</strain>
        <strain evidence="2 5">DSM 13699</strain>
    </source>
</reference>
<gene>
    <name evidence="2" type="ORF">A7K98_11435</name>
    <name evidence="3" type="ORF">A7K99_11435</name>
</gene>
<dbReference type="EMBL" id="CP015579">
    <property type="protein sequence ID" value="ARU94329.1"/>
    <property type="molecule type" value="Genomic_DNA"/>
</dbReference>
<keyword evidence="4" id="KW-1185">Reference proteome</keyword>
<evidence type="ECO:0000313" key="4">
    <source>
        <dbReference type="Proteomes" id="UP000195729"/>
    </source>
</evidence>
<dbReference type="AlphaFoldDB" id="A0A1Y0LL74"/>
<dbReference type="PROSITE" id="PS51318">
    <property type="entry name" value="TAT"/>
    <property type="match status" value="1"/>
</dbReference>
<evidence type="ECO:0000313" key="2">
    <source>
        <dbReference type="EMBL" id="ARU94329.1"/>
    </source>
</evidence>
<dbReference type="Proteomes" id="UP000195814">
    <property type="component" value="Chromosome"/>
</dbReference>
<protein>
    <submittedName>
        <fullName evidence="2">Dehydrogenase</fullName>
    </submittedName>
</protein>
<evidence type="ECO:0000256" key="1">
    <source>
        <dbReference type="ARBA" id="ARBA00022729"/>
    </source>
</evidence>
<dbReference type="OrthoDB" id="6162173at2"/>
<dbReference type="KEGG" id="tci:A7K98_11435"/>
<dbReference type="InterPro" id="IPR006311">
    <property type="entry name" value="TAT_signal"/>
</dbReference>
<accession>A0A1Y0LL74</accession>
<dbReference type="Pfam" id="PF12318">
    <property type="entry name" value="FAD-SLDH"/>
    <property type="match status" value="1"/>
</dbReference>
<evidence type="ECO:0000313" key="3">
    <source>
        <dbReference type="EMBL" id="ARU98369.1"/>
    </source>
</evidence>
<evidence type="ECO:0000313" key="5">
    <source>
        <dbReference type="Proteomes" id="UP000195814"/>
    </source>
</evidence>
<dbReference type="InterPro" id="IPR019546">
    <property type="entry name" value="TAT_signal_bac_arc"/>
</dbReference>
<sequence length="180" mass="19267">MNKATPVSPGERRRFIKLLAASTVAGTVSSLLPGQIAWAIDAGQPAVAGFPAFMTVSEIICGYPTLDNALGKRIFSLISAEHGDASQSIAELQKQLNADMSSAEMQAALKTLDTPAQQLFSEILRGWQIGIVGSGKQSQVVAYEYALMYAPISDVVVLPTFARGEPHYWAYPPVIKTGKL</sequence>
<organism evidence="2 5">
    <name type="scientific">Tatumella citrea</name>
    <name type="common">Pantoea citrea</name>
    <dbReference type="NCBI Taxonomy" id="53336"/>
    <lineage>
        <taxon>Bacteria</taxon>
        <taxon>Pseudomonadati</taxon>
        <taxon>Pseudomonadota</taxon>
        <taxon>Gammaproteobacteria</taxon>
        <taxon>Enterobacterales</taxon>
        <taxon>Erwiniaceae</taxon>
        <taxon>Tatumella</taxon>
    </lineage>
</organism>
<dbReference type="Proteomes" id="UP000195729">
    <property type="component" value="Chromosome"/>
</dbReference>
<dbReference type="RefSeq" id="WP_087488690.1">
    <property type="nucleotide sequence ID" value="NZ_CP015579.1"/>
</dbReference>
<dbReference type="NCBIfam" id="TIGR01409">
    <property type="entry name" value="TAT_signal_seq"/>
    <property type="match status" value="1"/>
</dbReference>
<keyword evidence="1" id="KW-0732">Signal</keyword>